<accession>A0ABP0CWJ5</accession>
<dbReference type="Proteomes" id="UP001642482">
    <property type="component" value="Unassembled WGS sequence"/>
</dbReference>
<feature type="domain" description="Zn(2)-C6 fungal-type" evidence="3">
    <location>
        <begin position="10"/>
        <end position="42"/>
    </location>
</feature>
<dbReference type="InterPro" id="IPR036864">
    <property type="entry name" value="Zn2-C6_fun-type_DNA-bd_sf"/>
</dbReference>
<organism evidence="4 5">
    <name type="scientific">Sporothrix eucalyptigena</name>
    <dbReference type="NCBI Taxonomy" id="1812306"/>
    <lineage>
        <taxon>Eukaryota</taxon>
        <taxon>Fungi</taxon>
        <taxon>Dikarya</taxon>
        <taxon>Ascomycota</taxon>
        <taxon>Pezizomycotina</taxon>
        <taxon>Sordariomycetes</taxon>
        <taxon>Sordariomycetidae</taxon>
        <taxon>Ophiostomatales</taxon>
        <taxon>Ophiostomataceae</taxon>
        <taxon>Sporothrix</taxon>
    </lineage>
</organism>
<dbReference type="Gene3D" id="4.10.240.10">
    <property type="entry name" value="Zn(2)-C6 fungal-type DNA-binding domain"/>
    <property type="match status" value="1"/>
</dbReference>
<dbReference type="SUPFAM" id="SSF57701">
    <property type="entry name" value="Zn2/Cys6 DNA-binding domain"/>
    <property type="match status" value="1"/>
</dbReference>
<feature type="region of interest" description="Disordered" evidence="2">
    <location>
        <begin position="130"/>
        <end position="172"/>
    </location>
</feature>
<protein>
    <recommendedName>
        <fullName evidence="3">Zn(2)-C6 fungal-type domain-containing protein</fullName>
    </recommendedName>
</protein>
<dbReference type="InterPro" id="IPR001138">
    <property type="entry name" value="Zn2Cys6_DnaBD"/>
</dbReference>
<sequence>MVGPVKTRLACDRCHGQKLRCPKQTGSRICTRCERAGVACIFSPIGGPPRVGQNGQSFNYPASSMFGSADLNAGDWPMQFDNSNGAGTNGNVATGFNLEGLMQMTGSDGSMFMGDAANLFAGLTPGMDTQSPNYASNTNVGVTPGTVATETDSRNPTSTGGQSPKTAANDSTTDILSLSQRLAKLVADADLLYVALPNESAMHAPLEDRTEDGGINTPFLAYVDRPDYSPEKFAKKEFLERVFDITQRLSNAYADATPRTDASTETGGDEVGKCEFDNCLHSITLPGSLSTLETAFRESGLSEKSAGLDSGVDPAVAALLMAAHTRLLDVLTRILNGIFTCYKLRVATSTLDDAEMQLPDLTIGGSFVPPKSSAALVHAFLLRHLLDGLQASVERFLKVLRDGDRPNGSKVLSTPSLASRELHIVALQFSILKERHDETLKHLVSVGTDLASTGLIK</sequence>
<dbReference type="EMBL" id="CAWUHD010000150">
    <property type="protein sequence ID" value="CAK7235544.1"/>
    <property type="molecule type" value="Genomic_DNA"/>
</dbReference>
<keyword evidence="5" id="KW-1185">Reference proteome</keyword>
<dbReference type="CDD" id="cd00067">
    <property type="entry name" value="GAL4"/>
    <property type="match status" value="1"/>
</dbReference>
<evidence type="ECO:0000256" key="2">
    <source>
        <dbReference type="SAM" id="MobiDB-lite"/>
    </source>
</evidence>
<dbReference type="Pfam" id="PF00172">
    <property type="entry name" value="Zn_clus"/>
    <property type="match status" value="1"/>
</dbReference>
<evidence type="ECO:0000256" key="1">
    <source>
        <dbReference type="ARBA" id="ARBA00023242"/>
    </source>
</evidence>
<evidence type="ECO:0000313" key="4">
    <source>
        <dbReference type="EMBL" id="CAK7235544.1"/>
    </source>
</evidence>
<name>A0ABP0CWJ5_9PEZI</name>
<reference evidence="4 5" key="1">
    <citation type="submission" date="2024-01" db="EMBL/GenBank/DDBJ databases">
        <authorList>
            <person name="Allen C."/>
            <person name="Tagirdzhanova G."/>
        </authorList>
    </citation>
    <scope>NUCLEOTIDE SEQUENCE [LARGE SCALE GENOMIC DNA]</scope>
</reference>
<evidence type="ECO:0000259" key="3">
    <source>
        <dbReference type="PROSITE" id="PS50048"/>
    </source>
</evidence>
<keyword evidence="1" id="KW-0539">Nucleus</keyword>
<comment type="caution">
    <text evidence="4">The sequence shown here is derived from an EMBL/GenBank/DDBJ whole genome shotgun (WGS) entry which is preliminary data.</text>
</comment>
<gene>
    <name evidence="4" type="ORF">SEUCBS140593_009318</name>
</gene>
<dbReference type="PROSITE" id="PS50048">
    <property type="entry name" value="ZN2_CY6_FUNGAL_2"/>
    <property type="match status" value="1"/>
</dbReference>
<proteinExistence type="predicted"/>
<evidence type="ECO:0000313" key="5">
    <source>
        <dbReference type="Proteomes" id="UP001642482"/>
    </source>
</evidence>
<dbReference type="PROSITE" id="PS00463">
    <property type="entry name" value="ZN2_CY6_FUNGAL_1"/>
    <property type="match status" value="1"/>
</dbReference>
<dbReference type="SMART" id="SM00066">
    <property type="entry name" value="GAL4"/>
    <property type="match status" value="1"/>
</dbReference>